<evidence type="ECO:0000313" key="1">
    <source>
        <dbReference type="EMBL" id="KAJ1900733.1"/>
    </source>
</evidence>
<dbReference type="Proteomes" id="UP001150581">
    <property type="component" value="Unassembled WGS sequence"/>
</dbReference>
<name>A0ACC1ITU1_9FUNG</name>
<sequence>MVSRTTTTYTLVIMAFAQSFMGAAAVSGNAQDLETSGRQLFSGLALFADGYKVTHPTAEYMSSAPAVYEPTQQATSIGGYHAPKSHPRPHPRSHPHPHPHPQPVPVPAPIHESPKYGAAPAPYSHRPEYPIPQPKPQPTYAPQPEPQPIYAPTPTPQPEPAYGASPQPQPEPFYTPAPAPAPAPTPLPQYAAAPEPEYDTIPIPVLTTITHCVPTYITHTKPTTIIYTTPISITIYQSVPTTTTTTEVCICTSTATSTVTATTTSTAVVTNVSSITITYPNPPVIIPTTIISTSHYTETLISQVFCTATEQVTDTKTKYTTCWDTVVECCPVTVCQHMCDTYYYTSTKTCIDYSIVTVKHPCTEYVPSQVCVTNTKYQTITLCQPVTVTTSVTDYDTICQIITVNHTATVTKPILVVQNIYTDACTPPPPPPVYGAAPVAAPATLGVISNYQFTSDPYANADDEKLNADATAAAHPVIKKPTKRASTLNKTKPQIRVKEPAQPDIVPHKA</sequence>
<comment type="caution">
    <text evidence="1">The sequence shown here is derived from an EMBL/GenBank/DDBJ whole genome shotgun (WGS) entry which is preliminary data.</text>
</comment>
<organism evidence="1 2">
    <name type="scientific">Kickxella alabastrina</name>
    <dbReference type="NCBI Taxonomy" id="61397"/>
    <lineage>
        <taxon>Eukaryota</taxon>
        <taxon>Fungi</taxon>
        <taxon>Fungi incertae sedis</taxon>
        <taxon>Zoopagomycota</taxon>
        <taxon>Kickxellomycotina</taxon>
        <taxon>Kickxellomycetes</taxon>
        <taxon>Kickxellales</taxon>
        <taxon>Kickxellaceae</taxon>
        <taxon>Kickxella</taxon>
    </lineage>
</organism>
<reference evidence="1" key="1">
    <citation type="submission" date="2022-07" db="EMBL/GenBank/DDBJ databases">
        <title>Phylogenomic reconstructions and comparative analyses of Kickxellomycotina fungi.</title>
        <authorList>
            <person name="Reynolds N.K."/>
            <person name="Stajich J.E."/>
            <person name="Barry K."/>
            <person name="Grigoriev I.V."/>
            <person name="Crous P."/>
            <person name="Smith M.E."/>
        </authorList>
    </citation>
    <scope>NUCLEOTIDE SEQUENCE</scope>
    <source>
        <strain evidence="1">Benny 63K</strain>
    </source>
</reference>
<accession>A0ACC1ITU1</accession>
<evidence type="ECO:0000313" key="2">
    <source>
        <dbReference type="Proteomes" id="UP001150581"/>
    </source>
</evidence>
<proteinExistence type="predicted"/>
<dbReference type="EMBL" id="JANBPG010000063">
    <property type="protein sequence ID" value="KAJ1900733.1"/>
    <property type="molecule type" value="Genomic_DNA"/>
</dbReference>
<keyword evidence="2" id="KW-1185">Reference proteome</keyword>
<protein>
    <submittedName>
        <fullName evidence="1">Uncharacterized protein</fullName>
    </submittedName>
</protein>
<gene>
    <name evidence="1" type="ORF">LPJ66_001278</name>
</gene>